<sequence length="122" mass="13896">MTRSRSSGGLNHSDYDNNSNEKKISRLMRPTISSHNKINNKNLQNRKKQSYSTNNLNTVGVDNISTSDEELETVVKPVVPPRNRQSLFENGHPTVVPRRHLNNKDKTKVSLLIILKAMLDFI</sequence>
<dbReference type="AlphaFoldDB" id="A0ABD2PHU2"/>
<name>A0ABD2PHU2_9CUCU</name>
<keyword evidence="3" id="KW-1185">Reference proteome</keyword>
<gene>
    <name evidence="2" type="ORF">HHI36_023994</name>
</gene>
<protein>
    <submittedName>
        <fullName evidence="2">Uncharacterized protein</fullName>
    </submittedName>
</protein>
<feature type="compositionally biased region" description="Basic and acidic residues" evidence="1">
    <location>
        <begin position="13"/>
        <end position="24"/>
    </location>
</feature>
<feature type="compositionally biased region" description="Polar residues" evidence="1">
    <location>
        <begin position="31"/>
        <end position="43"/>
    </location>
</feature>
<feature type="compositionally biased region" description="Polar residues" evidence="1">
    <location>
        <begin position="1"/>
        <end position="10"/>
    </location>
</feature>
<accession>A0ABD2PHU2</accession>
<reference evidence="2 3" key="1">
    <citation type="journal article" date="2021" name="BMC Biol.">
        <title>Horizontally acquired antibacterial genes associated with adaptive radiation of ladybird beetles.</title>
        <authorList>
            <person name="Li H.S."/>
            <person name="Tang X.F."/>
            <person name="Huang Y.H."/>
            <person name="Xu Z.Y."/>
            <person name="Chen M.L."/>
            <person name="Du X.Y."/>
            <person name="Qiu B.Y."/>
            <person name="Chen P.T."/>
            <person name="Zhang W."/>
            <person name="Slipinski A."/>
            <person name="Escalona H.E."/>
            <person name="Waterhouse R.M."/>
            <person name="Zwick A."/>
            <person name="Pang H."/>
        </authorList>
    </citation>
    <scope>NUCLEOTIDE SEQUENCE [LARGE SCALE GENOMIC DNA]</scope>
    <source>
        <strain evidence="2">SYSU2018</strain>
    </source>
</reference>
<evidence type="ECO:0000313" key="2">
    <source>
        <dbReference type="EMBL" id="KAL3290566.1"/>
    </source>
</evidence>
<evidence type="ECO:0000256" key="1">
    <source>
        <dbReference type="SAM" id="MobiDB-lite"/>
    </source>
</evidence>
<organism evidence="2 3">
    <name type="scientific">Cryptolaemus montrouzieri</name>
    <dbReference type="NCBI Taxonomy" id="559131"/>
    <lineage>
        <taxon>Eukaryota</taxon>
        <taxon>Metazoa</taxon>
        <taxon>Ecdysozoa</taxon>
        <taxon>Arthropoda</taxon>
        <taxon>Hexapoda</taxon>
        <taxon>Insecta</taxon>
        <taxon>Pterygota</taxon>
        <taxon>Neoptera</taxon>
        <taxon>Endopterygota</taxon>
        <taxon>Coleoptera</taxon>
        <taxon>Polyphaga</taxon>
        <taxon>Cucujiformia</taxon>
        <taxon>Coccinelloidea</taxon>
        <taxon>Coccinellidae</taxon>
        <taxon>Scymninae</taxon>
        <taxon>Scymnini</taxon>
        <taxon>Cryptolaemus</taxon>
    </lineage>
</organism>
<proteinExistence type="predicted"/>
<feature type="region of interest" description="Disordered" evidence="1">
    <location>
        <begin position="1"/>
        <end position="47"/>
    </location>
</feature>
<dbReference type="Proteomes" id="UP001516400">
    <property type="component" value="Unassembled WGS sequence"/>
</dbReference>
<comment type="caution">
    <text evidence="2">The sequence shown here is derived from an EMBL/GenBank/DDBJ whole genome shotgun (WGS) entry which is preliminary data.</text>
</comment>
<dbReference type="EMBL" id="JABFTP020000189">
    <property type="protein sequence ID" value="KAL3290566.1"/>
    <property type="molecule type" value="Genomic_DNA"/>
</dbReference>
<evidence type="ECO:0000313" key="3">
    <source>
        <dbReference type="Proteomes" id="UP001516400"/>
    </source>
</evidence>